<comment type="caution">
    <text evidence="1">The sequence shown here is derived from an EMBL/GenBank/DDBJ whole genome shotgun (WGS) entry which is preliminary data.</text>
</comment>
<dbReference type="EMBL" id="CAJNOE010000590">
    <property type="protein sequence ID" value="CAF1281838.1"/>
    <property type="molecule type" value="Genomic_DNA"/>
</dbReference>
<dbReference type="Proteomes" id="UP000663860">
    <property type="component" value="Unassembled WGS sequence"/>
</dbReference>
<name>A0A815C8H9_9BILA</name>
<sequence>MTSFSTPSPQIILKIVRKSDGNAMFMNIPENANHKVSFIKGHVKESFCKRKRFHLYYHHKHIRSWHHLRHYGITSKVHNIEIIVA</sequence>
<gene>
    <name evidence="1" type="ORF">IZO911_LOCUS33013</name>
</gene>
<evidence type="ECO:0000313" key="1">
    <source>
        <dbReference type="EMBL" id="CAF1281838.1"/>
    </source>
</evidence>
<evidence type="ECO:0000313" key="2">
    <source>
        <dbReference type="Proteomes" id="UP000663860"/>
    </source>
</evidence>
<protein>
    <submittedName>
        <fullName evidence="1">Uncharacterized protein</fullName>
    </submittedName>
</protein>
<accession>A0A815C8H9</accession>
<reference evidence="1" key="1">
    <citation type="submission" date="2021-02" db="EMBL/GenBank/DDBJ databases">
        <authorList>
            <person name="Nowell W R."/>
        </authorList>
    </citation>
    <scope>NUCLEOTIDE SEQUENCE</scope>
</reference>
<organism evidence="1 2">
    <name type="scientific">Adineta steineri</name>
    <dbReference type="NCBI Taxonomy" id="433720"/>
    <lineage>
        <taxon>Eukaryota</taxon>
        <taxon>Metazoa</taxon>
        <taxon>Spiralia</taxon>
        <taxon>Gnathifera</taxon>
        <taxon>Rotifera</taxon>
        <taxon>Eurotatoria</taxon>
        <taxon>Bdelloidea</taxon>
        <taxon>Adinetida</taxon>
        <taxon>Adinetidae</taxon>
        <taxon>Adineta</taxon>
    </lineage>
</organism>
<proteinExistence type="predicted"/>
<dbReference type="AlphaFoldDB" id="A0A815C8H9"/>